<organism evidence="2 3">
    <name type="scientific">Herbihabitans rhizosphaerae</name>
    <dbReference type="NCBI Taxonomy" id="1872711"/>
    <lineage>
        <taxon>Bacteria</taxon>
        <taxon>Bacillati</taxon>
        <taxon>Actinomycetota</taxon>
        <taxon>Actinomycetes</taxon>
        <taxon>Pseudonocardiales</taxon>
        <taxon>Pseudonocardiaceae</taxon>
        <taxon>Herbihabitans</taxon>
    </lineage>
</organism>
<keyword evidence="2" id="KW-0575">Peroxidase</keyword>
<dbReference type="InterPro" id="IPR004675">
    <property type="entry name" value="AhpD_core"/>
</dbReference>
<protein>
    <submittedName>
        <fullName evidence="2">AhpD family alkylhydroperoxidase</fullName>
    </submittedName>
</protein>
<keyword evidence="3" id="KW-1185">Reference proteome</keyword>
<dbReference type="InterPro" id="IPR029032">
    <property type="entry name" value="AhpD-like"/>
</dbReference>
<evidence type="ECO:0000259" key="1">
    <source>
        <dbReference type="Pfam" id="PF02627"/>
    </source>
</evidence>
<sequence length="154" mass="16835">MTNNESPRINFAKAASKVFKAQIAFEAASMDGIDPDLAELIKIRASQLNNCAYCLHMHTTDARKAGWSDDKMHMVGVWREARNFFDEKEIAVLELTEAVTLLSHGGVSDEVYANAAKHLDETELGLVLGAICAINTWNRIAVSTAKIAGADERA</sequence>
<dbReference type="AlphaFoldDB" id="A0A4Q7KIT8"/>
<evidence type="ECO:0000313" key="2">
    <source>
        <dbReference type="EMBL" id="RZS32828.1"/>
    </source>
</evidence>
<dbReference type="PANTHER" id="PTHR34846:SF10">
    <property type="entry name" value="CYTOPLASMIC PROTEIN"/>
    <property type="match status" value="1"/>
</dbReference>
<dbReference type="GO" id="GO:0051920">
    <property type="term" value="F:peroxiredoxin activity"/>
    <property type="evidence" value="ECO:0007669"/>
    <property type="project" value="InterPro"/>
</dbReference>
<dbReference type="InterPro" id="IPR003779">
    <property type="entry name" value="CMD-like"/>
</dbReference>
<evidence type="ECO:0000313" key="3">
    <source>
        <dbReference type="Proteomes" id="UP000294257"/>
    </source>
</evidence>
<proteinExistence type="predicted"/>
<accession>A0A4Q7KIT8</accession>
<dbReference type="Pfam" id="PF02627">
    <property type="entry name" value="CMD"/>
    <property type="match status" value="1"/>
</dbReference>
<comment type="caution">
    <text evidence="2">The sequence shown here is derived from an EMBL/GenBank/DDBJ whole genome shotgun (WGS) entry which is preliminary data.</text>
</comment>
<dbReference type="PANTHER" id="PTHR34846">
    <property type="entry name" value="4-CARBOXYMUCONOLACTONE DECARBOXYLASE FAMILY PROTEIN (AFU_ORTHOLOGUE AFUA_6G11590)"/>
    <property type="match status" value="1"/>
</dbReference>
<dbReference type="NCBIfam" id="TIGR00778">
    <property type="entry name" value="ahpD_dom"/>
    <property type="match status" value="1"/>
</dbReference>
<dbReference type="Proteomes" id="UP000294257">
    <property type="component" value="Unassembled WGS sequence"/>
</dbReference>
<dbReference type="EMBL" id="SGWQ01000011">
    <property type="protein sequence ID" value="RZS32828.1"/>
    <property type="molecule type" value="Genomic_DNA"/>
</dbReference>
<dbReference type="RefSeq" id="WP_130347774.1">
    <property type="nucleotide sequence ID" value="NZ_SGWQ01000011.1"/>
</dbReference>
<dbReference type="Gene3D" id="1.20.1290.10">
    <property type="entry name" value="AhpD-like"/>
    <property type="match status" value="1"/>
</dbReference>
<feature type="domain" description="Carboxymuconolactone decarboxylase-like" evidence="1">
    <location>
        <begin position="19"/>
        <end position="97"/>
    </location>
</feature>
<gene>
    <name evidence="2" type="ORF">EV193_111213</name>
</gene>
<keyword evidence="2" id="KW-0560">Oxidoreductase</keyword>
<dbReference type="OrthoDB" id="5185109at2"/>
<dbReference type="SUPFAM" id="SSF69118">
    <property type="entry name" value="AhpD-like"/>
    <property type="match status" value="1"/>
</dbReference>
<name>A0A4Q7KIT8_9PSEU</name>
<reference evidence="2 3" key="1">
    <citation type="submission" date="2019-02" db="EMBL/GenBank/DDBJ databases">
        <title>Genomic Encyclopedia of Type Strains, Phase IV (KMG-IV): sequencing the most valuable type-strain genomes for metagenomic binning, comparative biology and taxonomic classification.</title>
        <authorList>
            <person name="Goeker M."/>
        </authorList>
    </citation>
    <scope>NUCLEOTIDE SEQUENCE [LARGE SCALE GENOMIC DNA]</scope>
    <source>
        <strain evidence="2 3">DSM 101727</strain>
    </source>
</reference>